<name>A0A672HE06_SALFA</name>
<dbReference type="InterPro" id="IPR047155">
    <property type="entry name" value="COMMD4/6/7/8"/>
</dbReference>
<keyword evidence="3" id="KW-1185">Reference proteome</keyword>
<proteinExistence type="predicted"/>
<evidence type="ECO:0000259" key="1">
    <source>
        <dbReference type="PROSITE" id="PS51269"/>
    </source>
</evidence>
<dbReference type="RefSeq" id="XP_029972490.1">
    <property type="nucleotide sequence ID" value="XM_030116630.1"/>
</dbReference>
<dbReference type="InParanoid" id="A0A672HE06"/>
<feature type="domain" description="COMM" evidence="1">
    <location>
        <begin position="111"/>
        <end position="178"/>
    </location>
</feature>
<reference evidence="2" key="3">
    <citation type="submission" date="2025-09" db="UniProtKB">
        <authorList>
            <consortium name="Ensembl"/>
        </authorList>
    </citation>
    <scope>IDENTIFICATION</scope>
</reference>
<evidence type="ECO:0000313" key="2">
    <source>
        <dbReference type="Ensembl" id="ENSSFAP00005027413.1"/>
    </source>
</evidence>
<dbReference type="InterPro" id="IPR017920">
    <property type="entry name" value="COMM"/>
</dbReference>
<dbReference type="AlphaFoldDB" id="A0A672HE06"/>
<dbReference type="PROSITE" id="PS51269">
    <property type="entry name" value="COMM"/>
    <property type="match status" value="1"/>
</dbReference>
<protein>
    <recommendedName>
        <fullName evidence="1">COMM domain-containing protein</fullName>
    </recommendedName>
</protein>
<organism evidence="2 3">
    <name type="scientific">Salarias fasciatus</name>
    <name type="common">Jewelled blenny</name>
    <name type="synonym">Blennius fasciatus</name>
    <dbReference type="NCBI Taxonomy" id="181472"/>
    <lineage>
        <taxon>Eukaryota</taxon>
        <taxon>Metazoa</taxon>
        <taxon>Chordata</taxon>
        <taxon>Craniata</taxon>
        <taxon>Vertebrata</taxon>
        <taxon>Euteleostomi</taxon>
        <taxon>Actinopterygii</taxon>
        <taxon>Neopterygii</taxon>
        <taxon>Teleostei</taxon>
        <taxon>Neoteleostei</taxon>
        <taxon>Acanthomorphata</taxon>
        <taxon>Ovalentaria</taxon>
        <taxon>Blenniimorphae</taxon>
        <taxon>Blenniiformes</taxon>
        <taxon>Blennioidei</taxon>
        <taxon>Blenniidae</taxon>
        <taxon>Salariinae</taxon>
        <taxon>Salarias</taxon>
    </lineage>
</organism>
<reference evidence="2" key="1">
    <citation type="submission" date="2019-06" db="EMBL/GenBank/DDBJ databases">
        <authorList>
            <consortium name="Wellcome Sanger Institute Data Sharing"/>
        </authorList>
    </citation>
    <scope>NUCLEOTIDE SEQUENCE [LARGE SCALE GENOMIC DNA]</scope>
</reference>
<dbReference type="InterPro" id="IPR055184">
    <property type="entry name" value="COMMD8_HN"/>
</dbReference>
<evidence type="ECO:0000313" key="3">
    <source>
        <dbReference type="Proteomes" id="UP000472267"/>
    </source>
</evidence>
<gene>
    <name evidence="2" type="primary">commd8</name>
</gene>
<dbReference type="OrthoDB" id="17646at2759"/>
<dbReference type="GeneID" id="115406527"/>
<reference evidence="2" key="2">
    <citation type="submission" date="2025-08" db="UniProtKB">
        <authorList>
            <consortium name="Ensembl"/>
        </authorList>
    </citation>
    <scope>IDENTIFICATION</scope>
</reference>
<dbReference type="PANTHER" id="PTHR16231">
    <property type="entry name" value="COMM DOMAIN-CONTAINING PROTEIN 4-8 FAMILY MEMBER"/>
    <property type="match status" value="1"/>
</dbReference>
<sequence length="178" mass="19601">MAAFHLLGSLPLSDCVKLCHRLVDGLCGQQPPRREDYSSIWTLQQWLELLNSLTTLFCEAVGHKLSNEKVLARLCDAGSGPAEAVLSVLRARQAEIHRALQDRTHFISSATLQDFDWQLGLALSSDKISSLHTPLLSLSLDVQEKGVLRSVAIEMNQEELAALISSLEAANKVVMQLK</sequence>
<dbReference type="CTD" id="54951"/>
<dbReference type="PANTHER" id="PTHR16231:SF0">
    <property type="entry name" value="COMM DOMAIN-CONTAINING PROTEIN 8"/>
    <property type="match status" value="1"/>
</dbReference>
<dbReference type="Ensembl" id="ENSSFAT00005028458.1">
    <property type="protein sequence ID" value="ENSSFAP00005027413.1"/>
    <property type="gene ID" value="ENSSFAG00005014000.1"/>
</dbReference>
<dbReference type="Pfam" id="PF22838">
    <property type="entry name" value="COMMD8_HN"/>
    <property type="match status" value="1"/>
</dbReference>
<accession>A0A672HE06</accession>
<dbReference type="Proteomes" id="UP000472267">
    <property type="component" value="Chromosome 19"/>
</dbReference>
<dbReference type="Pfam" id="PF07258">
    <property type="entry name" value="COMM_domain"/>
    <property type="match status" value="1"/>
</dbReference>
<dbReference type="OMA" id="MECVSIR"/>